<protein>
    <recommendedName>
        <fullName evidence="3">Probable chemoreceptor glutamine deamidase CheD</fullName>
        <ecNumber evidence="3">3.5.1.44</ecNumber>
    </recommendedName>
</protein>
<keyword evidence="4" id="KW-0812">Transmembrane</keyword>
<dbReference type="HAMAP" id="MF_01440">
    <property type="entry name" value="CheD"/>
    <property type="match status" value="1"/>
</dbReference>
<comment type="caution">
    <text evidence="5">The sequence shown here is derived from an EMBL/GenBank/DDBJ whole genome shotgun (WGS) entry which is preliminary data.</text>
</comment>
<keyword evidence="4" id="KW-0472">Membrane</keyword>
<dbReference type="GO" id="GO:0006935">
    <property type="term" value="P:chemotaxis"/>
    <property type="evidence" value="ECO:0007669"/>
    <property type="project" value="UniProtKB-UniRule"/>
</dbReference>
<keyword evidence="4" id="KW-1133">Transmembrane helix</keyword>
<dbReference type="Pfam" id="PF03975">
    <property type="entry name" value="CheD"/>
    <property type="match status" value="1"/>
</dbReference>
<dbReference type="AlphaFoldDB" id="A0A562R9L9"/>
<dbReference type="CDD" id="cd16352">
    <property type="entry name" value="CheD"/>
    <property type="match status" value="1"/>
</dbReference>
<name>A0A562R9L9_9BACT</name>
<evidence type="ECO:0000313" key="6">
    <source>
        <dbReference type="Proteomes" id="UP000318307"/>
    </source>
</evidence>
<dbReference type="Gene3D" id="3.30.1330.200">
    <property type="match status" value="1"/>
</dbReference>
<dbReference type="EMBL" id="VLLC01000035">
    <property type="protein sequence ID" value="TWI65748.1"/>
    <property type="molecule type" value="Genomic_DNA"/>
</dbReference>
<organism evidence="5 6">
    <name type="scientific">Desulfobotulus alkaliphilus</name>
    <dbReference type="NCBI Taxonomy" id="622671"/>
    <lineage>
        <taxon>Bacteria</taxon>
        <taxon>Pseudomonadati</taxon>
        <taxon>Thermodesulfobacteriota</taxon>
        <taxon>Desulfobacteria</taxon>
        <taxon>Desulfobacterales</taxon>
        <taxon>Desulfobacteraceae</taxon>
        <taxon>Desulfobotulus</taxon>
    </lineage>
</organism>
<feature type="transmembrane region" description="Helical" evidence="4">
    <location>
        <begin position="31"/>
        <end position="53"/>
    </location>
</feature>
<comment type="similarity">
    <text evidence="3">Belongs to the CheD family.</text>
</comment>
<evidence type="ECO:0000256" key="1">
    <source>
        <dbReference type="ARBA" id="ARBA00022500"/>
    </source>
</evidence>
<evidence type="ECO:0000256" key="4">
    <source>
        <dbReference type="SAM" id="Phobius"/>
    </source>
</evidence>
<dbReference type="SUPFAM" id="SSF64438">
    <property type="entry name" value="CNF1/YfiH-like putative cysteine hydrolases"/>
    <property type="match status" value="1"/>
</dbReference>
<keyword evidence="6" id="KW-1185">Reference proteome</keyword>
<dbReference type="PANTHER" id="PTHR35147">
    <property type="entry name" value="CHEMORECEPTOR GLUTAMINE DEAMIDASE CHED-RELATED"/>
    <property type="match status" value="1"/>
</dbReference>
<comment type="catalytic activity">
    <reaction evidence="3">
        <text>L-glutaminyl-[protein] + H2O = L-glutamyl-[protein] + NH4(+)</text>
        <dbReference type="Rhea" id="RHEA:16441"/>
        <dbReference type="Rhea" id="RHEA-COMP:10207"/>
        <dbReference type="Rhea" id="RHEA-COMP:10208"/>
        <dbReference type="ChEBI" id="CHEBI:15377"/>
        <dbReference type="ChEBI" id="CHEBI:28938"/>
        <dbReference type="ChEBI" id="CHEBI:29973"/>
        <dbReference type="ChEBI" id="CHEBI:30011"/>
        <dbReference type="EC" id="3.5.1.44"/>
    </reaction>
</comment>
<accession>A0A562R9L9</accession>
<dbReference type="EC" id="3.5.1.44" evidence="3"/>
<evidence type="ECO:0000256" key="3">
    <source>
        <dbReference type="HAMAP-Rule" id="MF_01440"/>
    </source>
</evidence>
<evidence type="ECO:0000256" key="2">
    <source>
        <dbReference type="ARBA" id="ARBA00022801"/>
    </source>
</evidence>
<keyword evidence="2 3" id="KW-0378">Hydrolase</keyword>
<dbReference type="InterPro" id="IPR038592">
    <property type="entry name" value="CheD-like_sf"/>
</dbReference>
<evidence type="ECO:0000313" key="5">
    <source>
        <dbReference type="EMBL" id="TWI65748.1"/>
    </source>
</evidence>
<comment type="function">
    <text evidence="3">Probably deamidates glutamine residues to glutamate on methyl-accepting chemotaxis receptors (MCPs), playing an important role in chemotaxis.</text>
</comment>
<gene>
    <name evidence="3" type="primary">cheD</name>
    <name evidence="5" type="ORF">LZ24_03025</name>
</gene>
<sequence>MVPPPPFSLQAAFMTDHQEILPSYLLRPGFLFVPDEGTVISAVLGSCVAVALFDRKNRKGGMNHFLYPQAPAPENATTFYGNVATSTLIRIFLKEQPSKKHLEAMIFGGAVHASMPEARQVAEKNVTIAQSLLDKAGIPVSVRDTGGNRGRKVIFDTLSGESLVYRVERLRSGDWYPYEGMR</sequence>
<dbReference type="InterPro" id="IPR005659">
    <property type="entry name" value="Chemorcpt_Glu_NH3ase_CheD"/>
</dbReference>
<dbReference type="GO" id="GO:0050568">
    <property type="term" value="F:protein-glutamine glutaminase activity"/>
    <property type="evidence" value="ECO:0007669"/>
    <property type="project" value="UniProtKB-UniRule"/>
</dbReference>
<reference evidence="5 6" key="1">
    <citation type="submission" date="2019-07" db="EMBL/GenBank/DDBJ databases">
        <title>Genome sequencing of 100 strains of the haloalkaliphilic chemolithoautotrophic sulfur-oxidizing bacterium Thioalkalivibrio.</title>
        <authorList>
            <person name="Muyzer G."/>
        </authorList>
    </citation>
    <scope>NUCLEOTIDE SEQUENCE [LARGE SCALE GENOMIC DNA]</scope>
    <source>
        <strain evidence="5 6">ASO4-4</strain>
    </source>
</reference>
<dbReference type="Proteomes" id="UP000318307">
    <property type="component" value="Unassembled WGS sequence"/>
</dbReference>
<dbReference type="PANTHER" id="PTHR35147:SF3">
    <property type="entry name" value="CHEMORECEPTOR GLUTAMINE DEAMIDASE CHED 1-RELATED"/>
    <property type="match status" value="1"/>
</dbReference>
<keyword evidence="1 3" id="KW-0145">Chemotaxis</keyword>
<dbReference type="InterPro" id="IPR011324">
    <property type="entry name" value="Cytotoxic_necrot_fac-like_cat"/>
</dbReference>
<proteinExistence type="inferred from homology"/>